<evidence type="ECO:0000256" key="6">
    <source>
        <dbReference type="RuleBase" id="RU004468"/>
    </source>
</evidence>
<keyword evidence="8" id="KW-1185">Reference proteome</keyword>
<dbReference type="InterPro" id="IPR033132">
    <property type="entry name" value="GH_1_N_CS"/>
</dbReference>
<dbReference type="GeneID" id="93338632"/>
<evidence type="ECO:0000256" key="4">
    <source>
        <dbReference type="PROSITE-ProRule" id="PRU10055"/>
    </source>
</evidence>
<dbReference type="FunFam" id="3.20.20.80:FF:000004">
    <property type="entry name" value="Beta-glucosidase 6-phospho-beta-glucosidase"/>
    <property type="match status" value="1"/>
</dbReference>
<dbReference type="AlphaFoldDB" id="A0A1T4XS37"/>
<reference evidence="7 8" key="1">
    <citation type="submission" date="2017-02" db="EMBL/GenBank/DDBJ databases">
        <authorList>
            <person name="Peterson S.W."/>
        </authorList>
    </citation>
    <scope>NUCLEOTIDE SEQUENCE [LARGE SCALE GENOMIC DNA]</scope>
    <source>
        <strain evidence="7 8">ATCC 27749</strain>
    </source>
</reference>
<evidence type="ECO:0000256" key="1">
    <source>
        <dbReference type="ARBA" id="ARBA00010838"/>
    </source>
</evidence>
<dbReference type="PANTHER" id="PTHR10353">
    <property type="entry name" value="GLYCOSYL HYDROLASE"/>
    <property type="match status" value="1"/>
</dbReference>
<dbReference type="GO" id="GO:0016052">
    <property type="term" value="P:carbohydrate catabolic process"/>
    <property type="evidence" value="ECO:0007669"/>
    <property type="project" value="TreeGrafter"/>
</dbReference>
<dbReference type="Pfam" id="PF00232">
    <property type="entry name" value="Glyco_hydro_1"/>
    <property type="match status" value="1"/>
</dbReference>
<dbReference type="PRINTS" id="PR00131">
    <property type="entry name" value="GLHYDRLASE1"/>
</dbReference>
<dbReference type="PROSITE" id="PS00572">
    <property type="entry name" value="GLYCOSYL_HYDROL_F1_1"/>
    <property type="match status" value="1"/>
</dbReference>
<proteinExistence type="inferred from homology"/>
<dbReference type="GO" id="GO:0008422">
    <property type="term" value="F:beta-glucosidase activity"/>
    <property type="evidence" value="ECO:0007669"/>
    <property type="project" value="TreeGrafter"/>
</dbReference>
<dbReference type="InterPro" id="IPR001360">
    <property type="entry name" value="Glyco_hydro_1"/>
</dbReference>
<name>A0A1T4XS37_9FIRM</name>
<dbReference type="SUPFAM" id="SSF51445">
    <property type="entry name" value="(Trans)glycosidases"/>
    <property type="match status" value="1"/>
</dbReference>
<accession>A0A1T4XS37</accession>
<sequence length="483" mass="56003">MEKMSKYNGMPKDFLWGGALAANQMEGAWKEGGKGWCLADINRSQYDIPPDERYNMEIDTAYIKRAMEEDDKFYPKRRGIDFYHTYKEDIKLLAGTGMNSLRTSINWARIFPNGDDATPNEEGLKFYDDLIDTIIANGMEPLITVSHYEMPLNLALKYNGWASREVVDFFVKYCEVLFKRYKGKVHKWILVNQINLIIHESFNHLGIASDKVDNLLEAKYQGVHNEMVACAKATKIAHEIDPANEIGMMFCSNLTYPISHRPEDVYWNMRHNQMEYLYGDIMVRGYYPGYALRYYDEHNIHINFYPGDEEALKEGTVDFVSLSYYYSRLSGEEPYLHSELGQVPNPDIPASDWGWGIDPLGLRIALNEYWDRYQKPLYITENGLGAYDKVEADGSIHDPYRIDYLRKHVEQVIESVKDGVDVRGYYPWGPIDIISCSSSEIEKRYGFIYVDYDNQFNGTGKRSLKDSYYWYKKVTASNGEDLG</sequence>
<comment type="similarity">
    <text evidence="1 5">Belongs to the glycosyl hydrolase 1 family.</text>
</comment>
<dbReference type="GO" id="GO:0005829">
    <property type="term" value="C:cytosol"/>
    <property type="evidence" value="ECO:0007669"/>
    <property type="project" value="TreeGrafter"/>
</dbReference>
<keyword evidence="3 6" id="KW-0326">Glycosidase</keyword>
<organism evidence="7 8">
    <name type="scientific">Gemmiger formicilis</name>
    <dbReference type="NCBI Taxonomy" id="745368"/>
    <lineage>
        <taxon>Bacteria</taxon>
        <taxon>Bacillati</taxon>
        <taxon>Bacillota</taxon>
        <taxon>Clostridia</taxon>
        <taxon>Eubacteriales</taxon>
        <taxon>Gemmiger</taxon>
    </lineage>
</organism>
<evidence type="ECO:0000313" key="7">
    <source>
        <dbReference type="EMBL" id="SKA91948.1"/>
    </source>
</evidence>
<dbReference type="PANTHER" id="PTHR10353:SF122">
    <property type="entry name" value="6-PHOSPHO-BETA-GLUCOSIDASE ASCB-RELATED"/>
    <property type="match status" value="1"/>
</dbReference>
<protein>
    <submittedName>
        <fullName evidence="7">6-phospho-beta-glucosidase</fullName>
    </submittedName>
</protein>
<evidence type="ECO:0000313" key="8">
    <source>
        <dbReference type="Proteomes" id="UP000190286"/>
    </source>
</evidence>
<dbReference type="InterPro" id="IPR018120">
    <property type="entry name" value="Glyco_hydro_1_AS"/>
</dbReference>
<dbReference type="EMBL" id="FUYF01000014">
    <property type="protein sequence ID" value="SKA91948.1"/>
    <property type="molecule type" value="Genomic_DNA"/>
</dbReference>
<evidence type="ECO:0000256" key="5">
    <source>
        <dbReference type="RuleBase" id="RU003690"/>
    </source>
</evidence>
<feature type="active site" description="Nucleophile" evidence="4">
    <location>
        <position position="381"/>
    </location>
</feature>
<evidence type="ECO:0000256" key="2">
    <source>
        <dbReference type="ARBA" id="ARBA00022801"/>
    </source>
</evidence>
<dbReference type="STRING" id="745368.SAMN02745178_02184"/>
<dbReference type="PROSITE" id="PS00653">
    <property type="entry name" value="GLYCOSYL_HYDROL_F1_2"/>
    <property type="match status" value="1"/>
</dbReference>
<evidence type="ECO:0000256" key="3">
    <source>
        <dbReference type="ARBA" id="ARBA00023295"/>
    </source>
</evidence>
<dbReference type="Proteomes" id="UP000190286">
    <property type="component" value="Unassembled WGS sequence"/>
</dbReference>
<dbReference type="InterPro" id="IPR017853">
    <property type="entry name" value="GH"/>
</dbReference>
<dbReference type="Gene3D" id="3.20.20.80">
    <property type="entry name" value="Glycosidases"/>
    <property type="match status" value="1"/>
</dbReference>
<keyword evidence="2 6" id="KW-0378">Hydrolase</keyword>
<dbReference type="RefSeq" id="WP_200805189.1">
    <property type="nucleotide sequence ID" value="NZ_FUYF01000014.1"/>
</dbReference>
<gene>
    <name evidence="7" type="ORF">SAMN02745178_02184</name>
</gene>